<sequence length="102" mass="10641">MKRAISNKDQETAILMRMADSRAALVEANSTPRPISGSRELNRSPAAGILASLADAPHVSLVLALSVGAIAFGPRRLVGIAARSGITAWLGRTIHQAISKTA</sequence>
<evidence type="ECO:0000313" key="2">
    <source>
        <dbReference type="Proteomes" id="UP001629274"/>
    </source>
</evidence>
<evidence type="ECO:0000313" key="1">
    <source>
        <dbReference type="EMBL" id="MFM0239795.1"/>
    </source>
</evidence>
<dbReference type="Proteomes" id="UP001629274">
    <property type="component" value="Unassembled WGS sequence"/>
</dbReference>
<comment type="caution">
    <text evidence="1">The sequence shown here is derived from an EMBL/GenBank/DDBJ whole genome shotgun (WGS) entry which is preliminary data.</text>
</comment>
<reference evidence="1 2" key="1">
    <citation type="journal article" date="2024" name="Chem. Sci.">
        <title>Discovery of megapolipeptins by genome mining of a Burkholderiales bacteria collection.</title>
        <authorList>
            <person name="Paulo B.S."/>
            <person name="Recchia M.J.J."/>
            <person name="Lee S."/>
            <person name="Fergusson C.H."/>
            <person name="Romanowski S.B."/>
            <person name="Hernandez A."/>
            <person name="Krull N."/>
            <person name="Liu D.Y."/>
            <person name="Cavanagh H."/>
            <person name="Bos A."/>
            <person name="Gray C.A."/>
            <person name="Murphy B.T."/>
            <person name="Linington R.G."/>
            <person name="Eustaquio A.S."/>
        </authorList>
    </citation>
    <scope>NUCLEOTIDE SEQUENCE [LARGE SCALE GENOMIC DNA]</scope>
    <source>
        <strain evidence="1 2">RL17-351-BIE-A</strain>
    </source>
</reference>
<dbReference type="EMBL" id="JAQQDR010000005">
    <property type="protein sequence ID" value="MFM0239795.1"/>
    <property type="molecule type" value="Genomic_DNA"/>
</dbReference>
<protein>
    <submittedName>
        <fullName evidence="1">Uncharacterized protein</fullName>
    </submittedName>
</protein>
<gene>
    <name evidence="1" type="ORF">PQR03_16840</name>
</gene>
<name>A0ABW9BJB5_9BURK</name>
<keyword evidence="2" id="KW-1185">Reference proteome</keyword>
<organism evidence="1 2">
    <name type="scientific">Paraburkholderia phytofirmans</name>
    <dbReference type="NCBI Taxonomy" id="261302"/>
    <lineage>
        <taxon>Bacteria</taxon>
        <taxon>Pseudomonadati</taxon>
        <taxon>Pseudomonadota</taxon>
        <taxon>Betaproteobacteria</taxon>
        <taxon>Burkholderiales</taxon>
        <taxon>Burkholderiaceae</taxon>
        <taxon>Paraburkholderia</taxon>
    </lineage>
</organism>
<accession>A0ABW9BJB5</accession>
<dbReference type="RefSeq" id="WP_041758388.1">
    <property type="nucleotide sequence ID" value="NZ_JAQQCK010000012.1"/>
</dbReference>
<proteinExistence type="predicted"/>